<dbReference type="InterPro" id="IPR000788">
    <property type="entry name" value="RNR_lg_C"/>
</dbReference>
<dbReference type="InterPro" id="IPR013346">
    <property type="entry name" value="NrdE_NrdA_C"/>
</dbReference>
<dbReference type="EMBL" id="MK033573">
    <property type="protein sequence ID" value="QBH66994.1"/>
    <property type="molecule type" value="Genomic_DNA"/>
</dbReference>
<dbReference type="SUPFAM" id="SSF51998">
    <property type="entry name" value="PFL-like glycyl radical enzymes"/>
    <property type="match status" value="1"/>
</dbReference>
<dbReference type="EMBL" id="MK033572">
    <property type="protein sequence ID" value="QBH66864.1"/>
    <property type="molecule type" value="Genomic_DNA"/>
</dbReference>
<dbReference type="Proteomes" id="UP000202706">
    <property type="component" value="Segment"/>
</dbReference>
<dbReference type="PRINTS" id="PR01183">
    <property type="entry name" value="RIBORDTASEM1"/>
</dbReference>
<dbReference type="Gene3D" id="3.20.70.20">
    <property type="match status" value="1"/>
</dbReference>
<evidence type="ECO:0000313" key="6">
    <source>
        <dbReference type="EMBL" id="QBH66084.1"/>
    </source>
</evidence>
<dbReference type="EMBL" id="MK033571">
    <property type="protein sequence ID" value="QBH66734.1"/>
    <property type="molecule type" value="Genomic_DNA"/>
</dbReference>
<dbReference type="GeneID" id="949267"/>
<dbReference type="EMBL" id="MK033566">
    <property type="protein sequence ID" value="QBH66084.1"/>
    <property type="molecule type" value="Genomic_DNA"/>
</dbReference>
<evidence type="ECO:0000313" key="12">
    <source>
        <dbReference type="EMBL" id="QBH67383.1"/>
    </source>
</evidence>
<evidence type="ECO:0000313" key="9">
    <source>
        <dbReference type="EMBL" id="QBH66994.1"/>
    </source>
</evidence>
<evidence type="ECO:0000313" key="3">
    <source>
        <dbReference type="EMBL" id="AAM70317.1"/>
    </source>
</evidence>
<dbReference type="PANTHER" id="PTHR11573">
    <property type="entry name" value="RIBONUCLEOSIDE-DIPHOSPHATE REDUCTASE LARGE CHAIN"/>
    <property type="match status" value="1"/>
</dbReference>
<dbReference type="RefSeq" id="NP_663284.1">
    <property type="nucleotide sequence ID" value="NC_004062.1"/>
</dbReference>
<feature type="domain" description="Ribonucleotide reductase large subunit" evidence="2">
    <location>
        <begin position="451"/>
        <end position="472"/>
    </location>
</feature>
<dbReference type="GO" id="GO:0009263">
    <property type="term" value="P:deoxyribonucleotide biosynthetic process"/>
    <property type="evidence" value="ECO:0007669"/>
    <property type="project" value="TreeGrafter"/>
</dbReference>
<evidence type="ECO:0000313" key="10">
    <source>
        <dbReference type="EMBL" id="QBH67123.1"/>
    </source>
</evidence>
<evidence type="ECO:0000256" key="1">
    <source>
        <dbReference type="ARBA" id="ARBA00010406"/>
    </source>
</evidence>
<reference evidence="5" key="4">
    <citation type="journal article" date="2019" name="J. Gen. Virol.">
        <title>Elucidating the genetic diversity of Phthorimaea operculella granulovirus (PhopGV).</title>
        <authorList>
            <person name="Larem A."/>
            <person name="Ben-Tiba S."/>
            <person name="Wennmann J.T."/>
            <person name="Gueli Alletti G."/>
            <person name="Jehle J.A."/>
        </authorList>
    </citation>
    <scope>NUCLEOTIDE SEQUENCE</scope>
    <source>
        <strain evidence="5">PhopGV-CR3.1</strain>
        <strain evidence="6">PhopGV-CR5.1</strain>
        <strain evidence="7">PhopGV-LS1.1</strain>
        <strain evidence="8">PhopGV-LS1.2</strain>
        <strain evidence="9">PhopGV-LS2.1</strain>
        <strain evidence="10">PhopGV-LS3.1</strain>
        <strain evidence="11">PhopGV-R</strain>
        <strain evidence="12">PhopGV-Ym.1</strain>
    </source>
</reference>
<dbReference type="EMBL" id="MK033565">
    <property type="protein sequence ID" value="QBH65954.1"/>
    <property type="molecule type" value="Genomic_DNA"/>
</dbReference>
<gene>
    <name evidence="3" type="primary">PhopGV119</name>
    <name evidence="4" type="synonym">rr1</name>
    <name evidence="4" type="ORF">PhopGVgp119</name>
</gene>
<evidence type="ECO:0000313" key="13">
    <source>
        <dbReference type="Proteomes" id="UP000202706"/>
    </source>
</evidence>
<evidence type="ECO:0000313" key="5">
    <source>
        <dbReference type="EMBL" id="QBH65954.1"/>
    </source>
</evidence>
<comment type="similarity">
    <text evidence="1">Belongs to the ribonucleoside diphosphate reductase large chain family.</text>
</comment>
<evidence type="ECO:0000313" key="8">
    <source>
        <dbReference type="EMBL" id="QBH66864.1"/>
    </source>
</evidence>
<dbReference type="GO" id="GO:0005524">
    <property type="term" value="F:ATP binding"/>
    <property type="evidence" value="ECO:0007669"/>
    <property type="project" value="TreeGrafter"/>
</dbReference>
<keyword evidence="13" id="KW-1185">Reference proteome</keyword>
<dbReference type="EMBL" id="MK033575">
    <property type="protein sequence ID" value="QBH67253.1"/>
    <property type="molecule type" value="Genomic_DNA"/>
</dbReference>
<dbReference type="EMBL" id="MK033576">
    <property type="protein sequence ID" value="QBH67383.1"/>
    <property type="molecule type" value="Genomic_DNA"/>
</dbReference>
<dbReference type="EMBL" id="AF499596">
    <property type="protein sequence ID" value="AAM70317.1"/>
    <property type="molecule type" value="Genomic_DNA"/>
</dbReference>
<proteinExistence type="inferred from homology"/>
<evidence type="ECO:0000313" key="7">
    <source>
        <dbReference type="EMBL" id="QBH66734.1"/>
    </source>
</evidence>
<dbReference type="Pfam" id="PF02867">
    <property type="entry name" value="Ribonuc_red_lgC"/>
    <property type="match status" value="2"/>
</dbReference>
<dbReference type="KEGG" id="vg:949267"/>
<accession>Q8JRU0</accession>
<reference evidence="3" key="2">
    <citation type="submission" date="2002-04" db="EMBL/GenBank/DDBJ databases">
        <title>The complete sequence of the potato tuber moth, Phthorimaea operculella, granulovirus.</title>
        <authorList>
            <person name="Croizier L."/>
            <person name="Taha A."/>
            <person name="Croizier G."/>
            <person name="Lopez Ferber M."/>
        </authorList>
    </citation>
    <scope>NUCLEOTIDE SEQUENCE</scope>
</reference>
<evidence type="ECO:0000313" key="4">
    <source>
        <dbReference type="EMBL" id="ANY57508.1"/>
    </source>
</evidence>
<organism evidence="3 13">
    <name type="scientific">Phthorimaea operculella granulovirus</name>
    <dbReference type="NCBI Taxonomy" id="192584"/>
    <lineage>
        <taxon>Viruses</taxon>
        <taxon>Viruses incertae sedis</taxon>
        <taxon>Naldaviricetes</taxon>
        <taxon>Lefavirales</taxon>
        <taxon>Baculoviridae</taxon>
        <taxon>Betabaculovirus</taxon>
        <taxon>Betabaculovirus phoperculellae</taxon>
    </lineage>
</organism>
<evidence type="ECO:0000313" key="11">
    <source>
        <dbReference type="EMBL" id="QBH67253.1"/>
    </source>
</evidence>
<reference evidence="4" key="3">
    <citation type="journal article" date="2016" name="Arch. Virol.">
        <title>The comparative analysis of complete genome sequences from two South African betabaculoviruses: Phthorimaea operculella granulovirus and Plutella xylostella granulovirus.</title>
        <authorList>
            <person name="Jukes M.D."/>
            <person name="Motsoeneng B.M."/>
            <person name="Knox C.M."/>
            <person name="Hill M.P."/>
            <person name="Moore S.D."/>
        </authorList>
    </citation>
    <scope>NUCLEOTIDE SEQUENCE</scope>
    <source>
        <strain evidence="4">SA</strain>
    </source>
</reference>
<sequence length="609" mass="69990">MRLKNLQTNGQIVLRERMMKDNEDVEQFTIRMGKQMTNGDEKKSRMVQHLLSSASMIPSSAVCQFYNGIKETPNACFLYVFNSNHDVDVKMKEMYNISKIVIKGTGVGVGADFLRSSSSKGEFQNNFVELCKYLNQSINLSATIRKSRMAVYVSLHNINSYLCLSLRKQNNLITPNLFYGLMVPNMFMTMFEHEPTAWWYFFDGDYTLDGESLNECYGEKYEKLYKRMVQKGEYRKRIMVRELIGELVSCITENGFPYIVWRDYINLYNNQRELGTVQTLNLCAEICQYSTNSFDSHCTLMTLNVAAFCENYPQDWAEIRQDLDCCKIPIDCLPPLDNNNMLAHCFYTAYMSTFVLNFMLGDSKRREIGVSPTGLFDAICIKYGVEAAYNYAMEKYAGLVSEYIYLGCILASVVFNRRYNVTCVNFSRSMYARGLYQFDLRHVEPVLMQQWNSLRPYMMKGMANSMVTAQAPTATTSLITNVTESVQFPLPGVITTKNSESGRFADTPFYMTVLGVHNIHKHVSVRQQVMIYANCAPYIDQTQSVIINCKPENDETMKVLYYTYTQKLKTAIYYLSFISPTEYIRLGESLEDKQKQAKSKFGGCQGCSL</sequence>
<dbReference type="InterPro" id="IPR039718">
    <property type="entry name" value="Rrm1"/>
</dbReference>
<reference evidence="13" key="1">
    <citation type="journal article" date="2000" name="Virus Genes">
        <title>Comparative analysis of the granulin regions of the Phthorimaea operculella and Spodoptera littoralis granuloviruses.</title>
        <authorList>
            <person name="Taha A."/>
            <person name="Nour-El-Din A."/>
            <person name="Croizier L."/>
            <person name="Ferber M.L."/>
            <person name="Croizier G."/>
        </authorList>
    </citation>
    <scope>NUCLEOTIDE SEQUENCE [LARGE SCALE GENOMIC DNA]</scope>
</reference>
<dbReference type="GO" id="GO:0004748">
    <property type="term" value="F:ribonucleoside-diphosphate reductase activity, thioredoxin disulfide as acceptor"/>
    <property type="evidence" value="ECO:0007669"/>
    <property type="project" value="TreeGrafter"/>
</dbReference>
<dbReference type="EMBL" id="MK033574">
    <property type="protein sequence ID" value="QBH67123.1"/>
    <property type="molecule type" value="Genomic_DNA"/>
</dbReference>
<dbReference type="PANTHER" id="PTHR11573:SF6">
    <property type="entry name" value="RIBONUCLEOSIDE-DIPHOSPHATE REDUCTASE LARGE SUBUNIT"/>
    <property type="match status" value="1"/>
</dbReference>
<dbReference type="PROSITE" id="PS00089">
    <property type="entry name" value="RIBORED_LARGE"/>
    <property type="match status" value="1"/>
</dbReference>
<name>Q8JRU0_9BBAC</name>
<dbReference type="EMBL" id="KU666536">
    <property type="protein sequence ID" value="ANY57508.1"/>
    <property type="molecule type" value="Genomic_DNA"/>
</dbReference>
<evidence type="ECO:0000259" key="2">
    <source>
        <dbReference type="PROSITE" id="PS00089"/>
    </source>
</evidence>
<protein>
    <submittedName>
        <fullName evidence="3">Ribonucleotide reductase 1</fullName>
    </submittedName>
</protein>
<dbReference type="OrthoDB" id="2980at10239"/>